<protein>
    <recommendedName>
        <fullName evidence="11">Alpha-type protein kinase domain-containing protein</fullName>
    </recommendedName>
</protein>
<feature type="domain" description="Alpha-type protein kinase" evidence="8">
    <location>
        <begin position="374"/>
        <end position="684"/>
    </location>
</feature>
<dbReference type="GO" id="GO:0004674">
    <property type="term" value="F:protein serine/threonine kinase activity"/>
    <property type="evidence" value="ECO:0007669"/>
    <property type="project" value="UniProtKB-KW"/>
</dbReference>
<sequence>MSSEVDGTSDVTLLSCVHGRDRRSQRAIAKRDLQAAIKYGTKEASIKDRWKYTFANIVYITDKTSRREITSFVQRVKVSKVTLEADALVQHEELKASLQLQPNLSTSHTVVVIDMSGSMREADVESFRSRSDAVFATVALDFVGKHLDDGSSINGTDVLTLIEMRDTATTVLFREPITNVLFNKLVSLKNKARPYFHGNYLPALAAVTDALVLDEDTSSAIAVVFLSDGQPSDATSPYGLAFAIRECVRSWGEKFGQRLHVSTIGFGARYVDFCVLKEMAAVATDAGAHGSFTNAQLSAHGLSSTLTDLRSSLSATRTSLITTGLDSLSRGNRVLRQVAREVQFMTLTNDVLADGKWDIYTTSVKKFQLNPTLTRRHGMHNWTPVAMAEGITGGAMRQSVFGEGAERIVYQFCQVQRSSTGVATVVPPMMVAKYSRYVMSNSKEEMHFHEVFCRTQRTAGKYAHRFNADVAKKANNVATITFLECSVYVLDGTSVLVETMLPQAQYKKWNGNNGYVQGQSQVKAPNVHKLLQSLGISQQLEPPPLARATTQSINKPTLDRIEEEDESSDSDCDDDVCPPNLTVQGAGQPRNNNVIIAVEDVPQAFSHFTYFKSRRKALVCDLQGVLNTKSTPPEFHLTDPVIHHRGHGKVRKYGRTDHGIGGMHRFFQTHECNRLCELLNLPKCTRDQHVS</sequence>
<evidence type="ECO:0000256" key="4">
    <source>
        <dbReference type="ARBA" id="ARBA00022777"/>
    </source>
</evidence>
<evidence type="ECO:0000259" key="7">
    <source>
        <dbReference type="PROSITE" id="PS50234"/>
    </source>
</evidence>
<dbReference type="EMBL" id="QUSZ01005993">
    <property type="protein sequence ID" value="RHY07342.1"/>
    <property type="molecule type" value="Genomic_DNA"/>
</dbReference>
<dbReference type="Gene3D" id="3.20.200.10">
    <property type="entry name" value="MHCK/EF2 kinase"/>
    <property type="match status" value="1"/>
</dbReference>
<evidence type="ECO:0000256" key="6">
    <source>
        <dbReference type="SAM" id="MobiDB-lite"/>
    </source>
</evidence>
<evidence type="ECO:0000256" key="1">
    <source>
        <dbReference type="ARBA" id="ARBA00022527"/>
    </source>
</evidence>
<dbReference type="InterPro" id="IPR011009">
    <property type="entry name" value="Kinase-like_dom_sf"/>
</dbReference>
<keyword evidence="1" id="KW-0723">Serine/threonine-protein kinase</keyword>
<dbReference type="PANTHER" id="PTHR45992">
    <property type="entry name" value="EUKARYOTIC ELONGATION FACTOR 2 KINASE-RELATED"/>
    <property type="match status" value="1"/>
</dbReference>
<keyword evidence="5" id="KW-0067">ATP-binding</keyword>
<dbReference type="PROSITE" id="PS50234">
    <property type="entry name" value="VWFA"/>
    <property type="match status" value="1"/>
</dbReference>
<feature type="domain" description="VWFA" evidence="7">
    <location>
        <begin position="108"/>
        <end position="309"/>
    </location>
</feature>
<dbReference type="SUPFAM" id="SSF53300">
    <property type="entry name" value="vWA-like"/>
    <property type="match status" value="1"/>
</dbReference>
<proteinExistence type="predicted"/>
<dbReference type="PROSITE" id="PS51158">
    <property type="entry name" value="ALPHA_KINASE"/>
    <property type="match status" value="1"/>
</dbReference>
<feature type="region of interest" description="Disordered" evidence="6">
    <location>
        <begin position="541"/>
        <end position="576"/>
    </location>
</feature>
<dbReference type="InterPro" id="IPR004166">
    <property type="entry name" value="a-kinase_dom"/>
</dbReference>
<comment type="caution">
    <text evidence="9">The sequence shown here is derived from an EMBL/GenBank/DDBJ whole genome shotgun (WGS) entry which is preliminary data.</text>
</comment>
<evidence type="ECO:0000259" key="8">
    <source>
        <dbReference type="PROSITE" id="PS51158"/>
    </source>
</evidence>
<dbReference type="InterPro" id="IPR051852">
    <property type="entry name" value="Alpha-type_PK"/>
</dbReference>
<dbReference type="InterPro" id="IPR036465">
    <property type="entry name" value="vWFA_dom_sf"/>
</dbReference>
<dbReference type="VEuPathDB" id="FungiDB:H257_10250"/>
<keyword evidence="4" id="KW-0418">Kinase</keyword>
<accession>A0A397AHY3</accession>
<dbReference type="GO" id="GO:0005524">
    <property type="term" value="F:ATP binding"/>
    <property type="evidence" value="ECO:0007669"/>
    <property type="project" value="UniProtKB-KW"/>
</dbReference>
<dbReference type="SMART" id="SM00811">
    <property type="entry name" value="Alpha_kinase"/>
    <property type="match status" value="1"/>
</dbReference>
<keyword evidence="2" id="KW-0808">Transferase</keyword>
<gene>
    <name evidence="9" type="ORF">DYB36_002870</name>
</gene>
<keyword evidence="3" id="KW-0547">Nucleotide-binding</keyword>
<name>A0A397AHY3_APHAT</name>
<feature type="compositionally biased region" description="Acidic residues" evidence="6">
    <location>
        <begin position="561"/>
        <end position="576"/>
    </location>
</feature>
<dbReference type="AlphaFoldDB" id="A0A397AHY3"/>
<evidence type="ECO:0000313" key="9">
    <source>
        <dbReference type="EMBL" id="RHY07342.1"/>
    </source>
</evidence>
<evidence type="ECO:0000256" key="2">
    <source>
        <dbReference type="ARBA" id="ARBA00022679"/>
    </source>
</evidence>
<evidence type="ECO:0008006" key="11">
    <source>
        <dbReference type="Google" id="ProtNLM"/>
    </source>
</evidence>
<evidence type="ECO:0000313" key="10">
    <source>
        <dbReference type="Proteomes" id="UP000265427"/>
    </source>
</evidence>
<dbReference type="InterPro" id="IPR002035">
    <property type="entry name" value="VWF_A"/>
</dbReference>
<dbReference type="Gene3D" id="3.40.50.410">
    <property type="entry name" value="von Willebrand factor, type A domain"/>
    <property type="match status" value="1"/>
</dbReference>
<reference evidence="9 10" key="1">
    <citation type="submission" date="2018-08" db="EMBL/GenBank/DDBJ databases">
        <title>Aphanomyces genome sequencing and annotation.</title>
        <authorList>
            <person name="Minardi D."/>
            <person name="Oidtmann B."/>
            <person name="Van Der Giezen M."/>
            <person name="Studholme D.J."/>
        </authorList>
    </citation>
    <scope>NUCLEOTIDE SEQUENCE [LARGE SCALE GENOMIC DNA]</scope>
    <source>
        <strain evidence="9 10">Kv</strain>
    </source>
</reference>
<dbReference type="Proteomes" id="UP000265427">
    <property type="component" value="Unassembled WGS sequence"/>
</dbReference>
<dbReference type="PANTHER" id="PTHR45992:SF11">
    <property type="entry name" value="ALPHA-TYPE PROTEIN KINASE DOMAIN-CONTAINING PROTEIN"/>
    <property type="match status" value="1"/>
</dbReference>
<dbReference type="SUPFAM" id="SSF56112">
    <property type="entry name" value="Protein kinase-like (PK-like)"/>
    <property type="match status" value="2"/>
</dbReference>
<evidence type="ECO:0000256" key="5">
    <source>
        <dbReference type="ARBA" id="ARBA00022840"/>
    </source>
</evidence>
<dbReference type="Pfam" id="PF02816">
    <property type="entry name" value="Alpha_kinase"/>
    <property type="match status" value="2"/>
</dbReference>
<organism evidence="9 10">
    <name type="scientific">Aphanomyces astaci</name>
    <name type="common">Crayfish plague agent</name>
    <dbReference type="NCBI Taxonomy" id="112090"/>
    <lineage>
        <taxon>Eukaryota</taxon>
        <taxon>Sar</taxon>
        <taxon>Stramenopiles</taxon>
        <taxon>Oomycota</taxon>
        <taxon>Saprolegniomycetes</taxon>
        <taxon>Saprolegniales</taxon>
        <taxon>Verrucalvaceae</taxon>
        <taxon>Aphanomyces</taxon>
    </lineage>
</organism>
<evidence type="ECO:0000256" key="3">
    <source>
        <dbReference type="ARBA" id="ARBA00022741"/>
    </source>
</evidence>